<evidence type="ECO:0000313" key="1">
    <source>
        <dbReference type="EMBL" id="AUX30272.1"/>
    </source>
</evidence>
<dbReference type="InterPro" id="IPR043504">
    <property type="entry name" value="Peptidase_S1_PA_chymotrypsin"/>
</dbReference>
<protein>
    <submittedName>
        <fullName evidence="1">Uncharacterized protein</fullName>
    </submittedName>
</protein>
<dbReference type="EMBL" id="CP012672">
    <property type="protein sequence ID" value="AUX30272.1"/>
    <property type="molecule type" value="Genomic_DNA"/>
</dbReference>
<organism evidence="1 2">
    <name type="scientific">Sorangium cellulosum</name>
    <name type="common">Polyangium cellulosum</name>
    <dbReference type="NCBI Taxonomy" id="56"/>
    <lineage>
        <taxon>Bacteria</taxon>
        <taxon>Pseudomonadati</taxon>
        <taxon>Myxococcota</taxon>
        <taxon>Polyangia</taxon>
        <taxon>Polyangiales</taxon>
        <taxon>Polyangiaceae</taxon>
        <taxon>Sorangium</taxon>
    </lineage>
</organism>
<dbReference type="Proteomes" id="UP000295497">
    <property type="component" value="Chromosome"/>
</dbReference>
<sequence length="75" mass="8187">MPTLHDISPGRERNVYAGKVAVRSGHRFRYDIDPPVDLRGFSGAPVVDQAGHVVGVMTVSFQPRMRGELRLEAGG</sequence>
<evidence type="ECO:0000313" key="2">
    <source>
        <dbReference type="Proteomes" id="UP000295497"/>
    </source>
</evidence>
<dbReference type="InterPro" id="IPR009003">
    <property type="entry name" value="Peptidase_S1_PA"/>
</dbReference>
<dbReference type="RefSeq" id="WP_129574293.1">
    <property type="nucleotide sequence ID" value="NZ_CP012672.1"/>
</dbReference>
<accession>A0A4V0NFN3</accession>
<name>A0A4V0NFN3_SORCE</name>
<gene>
    <name evidence="1" type="ORF">SOCE836_023710</name>
</gene>
<dbReference type="Gene3D" id="2.40.10.10">
    <property type="entry name" value="Trypsin-like serine proteases"/>
    <property type="match status" value="1"/>
</dbReference>
<proteinExistence type="predicted"/>
<reference evidence="1 2" key="1">
    <citation type="submission" date="2015-09" db="EMBL/GenBank/DDBJ databases">
        <title>Sorangium comparison.</title>
        <authorList>
            <person name="Zaburannyi N."/>
            <person name="Bunk B."/>
            <person name="Overmann J."/>
            <person name="Mueller R."/>
        </authorList>
    </citation>
    <scope>NUCLEOTIDE SEQUENCE [LARGE SCALE GENOMIC DNA]</scope>
    <source>
        <strain evidence="1 2">So ce836</strain>
    </source>
</reference>
<dbReference type="AlphaFoldDB" id="A0A4V0NFN3"/>
<dbReference type="SUPFAM" id="SSF50494">
    <property type="entry name" value="Trypsin-like serine proteases"/>
    <property type="match status" value="1"/>
</dbReference>